<gene>
    <name evidence="1" type="ORF">QFC24_002705</name>
</gene>
<reference evidence="1" key="1">
    <citation type="submission" date="2023-04" db="EMBL/GenBank/DDBJ databases">
        <title>Draft Genome sequencing of Naganishia species isolated from polar environments using Oxford Nanopore Technology.</title>
        <authorList>
            <person name="Leo P."/>
            <person name="Venkateswaran K."/>
        </authorList>
    </citation>
    <scope>NUCLEOTIDE SEQUENCE</scope>
    <source>
        <strain evidence="1">DBVPG 5303</strain>
    </source>
</reference>
<sequence length="292" mass="33242">MLDKDMIRVRTEKGIYSPEHHFRENNELLYSMRSVLQNLPGRLRTFHLITSDTPFNSDEDMGLLSHRAIQELEDAADKEFKPSAEQKRLLLEAGLDLSDRHTVKSAFSLRARKAAGAAMPDHYVHAQSEPDIPVVSDKLKVWLNSTWRVAQTPAWLSFDKIDLSSPKHPLHHLYTNPTESKPADAAHLYFNSHPSLKYAVHSEIFHLPSRLGSGKNTAADLEKHLLRENEWRQKALPNFNSMAIESRIGFLWGLGDVSLSFNDDFFILKPHAVSDFFSPLYGTVIRFDQGVS</sequence>
<accession>A0ACC2XPD7</accession>
<organism evidence="1 2">
    <name type="scientific">Naganishia onofrii</name>
    <dbReference type="NCBI Taxonomy" id="1851511"/>
    <lineage>
        <taxon>Eukaryota</taxon>
        <taxon>Fungi</taxon>
        <taxon>Dikarya</taxon>
        <taxon>Basidiomycota</taxon>
        <taxon>Agaricomycotina</taxon>
        <taxon>Tremellomycetes</taxon>
        <taxon>Filobasidiales</taxon>
        <taxon>Filobasidiaceae</taxon>
        <taxon>Naganishia</taxon>
    </lineage>
</organism>
<comment type="caution">
    <text evidence="1">The sequence shown here is derived from an EMBL/GenBank/DDBJ whole genome shotgun (WGS) entry which is preliminary data.</text>
</comment>
<proteinExistence type="predicted"/>
<name>A0ACC2XPD7_9TREE</name>
<evidence type="ECO:0000313" key="2">
    <source>
        <dbReference type="Proteomes" id="UP001234202"/>
    </source>
</evidence>
<protein>
    <submittedName>
        <fullName evidence="1">Uncharacterized protein</fullName>
    </submittedName>
</protein>
<dbReference type="EMBL" id="JASBWV010000007">
    <property type="protein sequence ID" value="KAJ9125920.1"/>
    <property type="molecule type" value="Genomic_DNA"/>
</dbReference>
<keyword evidence="2" id="KW-1185">Reference proteome</keyword>
<evidence type="ECO:0000313" key="1">
    <source>
        <dbReference type="EMBL" id="KAJ9125920.1"/>
    </source>
</evidence>
<dbReference type="Proteomes" id="UP001234202">
    <property type="component" value="Unassembled WGS sequence"/>
</dbReference>